<dbReference type="Pfam" id="PF00296">
    <property type="entry name" value="Bac_luciferase"/>
    <property type="match status" value="1"/>
</dbReference>
<organism evidence="7 8">
    <name type="scientific">Gryllotalpicola daejeonensis</name>
    <dbReference type="NCBI Taxonomy" id="993087"/>
    <lineage>
        <taxon>Bacteria</taxon>
        <taxon>Bacillati</taxon>
        <taxon>Actinomycetota</taxon>
        <taxon>Actinomycetes</taxon>
        <taxon>Micrococcales</taxon>
        <taxon>Microbacteriaceae</taxon>
        <taxon>Gryllotalpicola</taxon>
    </lineage>
</organism>
<evidence type="ECO:0000256" key="1">
    <source>
        <dbReference type="ARBA" id="ARBA00022630"/>
    </source>
</evidence>
<comment type="caution">
    <text evidence="7">The sequence shown here is derived from an EMBL/GenBank/DDBJ whole genome shotgun (WGS) entry which is preliminary data.</text>
</comment>
<dbReference type="InterPro" id="IPR016215">
    <property type="entry name" value="NTA_MOA"/>
</dbReference>
<dbReference type="RefSeq" id="WP_344790492.1">
    <property type="nucleotide sequence ID" value="NZ_BAABBV010000001.1"/>
</dbReference>
<keyword evidence="4" id="KW-0503">Monooxygenase</keyword>
<keyword evidence="8" id="KW-1185">Reference proteome</keyword>
<gene>
    <name evidence="7" type="ORF">GCM10022286_08430</name>
</gene>
<keyword evidence="2" id="KW-0288">FMN</keyword>
<dbReference type="SUPFAM" id="SSF51679">
    <property type="entry name" value="Bacterial luciferase-like"/>
    <property type="match status" value="1"/>
</dbReference>
<dbReference type="InterPro" id="IPR051260">
    <property type="entry name" value="Diverse_substr_monoxygenases"/>
</dbReference>
<evidence type="ECO:0000313" key="7">
    <source>
        <dbReference type="EMBL" id="GAA4157160.1"/>
    </source>
</evidence>
<dbReference type="Gene3D" id="3.20.20.30">
    <property type="entry name" value="Luciferase-like domain"/>
    <property type="match status" value="1"/>
</dbReference>
<evidence type="ECO:0000256" key="4">
    <source>
        <dbReference type="ARBA" id="ARBA00023033"/>
    </source>
</evidence>
<evidence type="ECO:0000259" key="6">
    <source>
        <dbReference type="Pfam" id="PF00296"/>
    </source>
</evidence>
<keyword evidence="3" id="KW-0560">Oxidoreductase</keyword>
<keyword evidence="1" id="KW-0285">Flavoprotein</keyword>
<evidence type="ECO:0000256" key="5">
    <source>
        <dbReference type="ARBA" id="ARBA00033748"/>
    </source>
</evidence>
<reference evidence="7" key="2">
    <citation type="submission" date="2023-12" db="EMBL/GenBank/DDBJ databases">
        <authorList>
            <person name="Sun Q."/>
            <person name="Inoue M."/>
        </authorList>
    </citation>
    <scope>NUCLEOTIDE SEQUENCE</scope>
    <source>
        <strain evidence="7">JCM 17590</strain>
    </source>
</reference>
<dbReference type="PANTHER" id="PTHR30011:SF16">
    <property type="entry name" value="C2H2 FINGER DOMAIN TRANSCRIPTION FACTOR (EUROFUNG)-RELATED"/>
    <property type="match status" value="1"/>
</dbReference>
<dbReference type="PIRSF" id="PIRSF000337">
    <property type="entry name" value="NTA_MOA"/>
    <property type="match status" value="1"/>
</dbReference>
<feature type="domain" description="Luciferase-like" evidence="6">
    <location>
        <begin position="33"/>
        <end position="306"/>
    </location>
</feature>
<name>A0ABP7ZGH9_9MICO</name>
<evidence type="ECO:0000256" key="2">
    <source>
        <dbReference type="ARBA" id="ARBA00022643"/>
    </source>
</evidence>
<reference evidence="7" key="1">
    <citation type="journal article" date="2014" name="Int. J. Syst. Evol. Microbiol.">
        <title>Complete genome of a new Firmicutes species belonging to the dominant human colonic microbiota ('Ruminococcus bicirculans') reveals two chromosomes and a selective capacity to utilize plant glucans.</title>
        <authorList>
            <consortium name="NISC Comparative Sequencing Program"/>
            <person name="Wegmann U."/>
            <person name="Louis P."/>
            <person name="Goesmann A."/>
            <person name="Henrissat B."/>
            <person name="Duncan S.H."/>
            <person name="Flint H.J."/>
        </authorList>
    </citation>
    <scope>NUCLEOTIDE SEQUENCE</scope>
    <source>
        <strain evidence="7">JCM 17590</strain>
    </source>
</reference>
<dbReference type="InterPro" id="IPR036661">
    <property type="entry name" value="Luciferase-like_sf"/>
</dbReference>
<dbReference type="Proteomes" id="UP001415169">
    <property type="component" value="Unassembled WGS sequence"/>
</dbReference>
<dbReference type="InterPro" id="IPR011251">
    <property type="entry name" value="Luciferase-like_dom"/>
</dbReference>
<evidence type="ECO:0000256" key="3">
    <source>
        <dbReference type="ARBA" id="ARBA00023002"/>
    </source>
</evidence>
<dbReference type="EMBL" id="BAABBV010000001">
    <property type="protein sequence ID" value="GAA4157160.1"/>
    <property type="molecule type" value="Genomic_DNA"/>
</dbReference>
<proteinExistence type="inferred from homology"/>
<sequence length="383" mass="41008">MGEHMILGAAFRALGAFPSGWRMPGAERLPRREPQVLVKAAKIAERAGFDYLYFGDWLSTGPELETTAPHLLARVDPLSAVAFLAASTRRIGLLTSINTTYSEVYSIARQTASIDLLSGGRLGLNLHVGANAPAAANYGKDVEWDRLNAYDRAFEFVDALRRLWDSWDDDAFIADASAGQLAEPGRVHPADYYGRFVQTAGPLNALRPVQGAVPITHTGTSPRAHELVATRGNVAIADFEDAAQAFDYRAGLRAAALAAGRDPLDAPALVIPVLPVVAETPEKAEALASELLALVAPGTRARVPSLLVGDGPAVAARLEAWFRSGAVDGFQILSAWMPAQLEAFAELVVPELVARGVFRSAYAGRTLREHLGLRHPISAYALD</sequence>
<accession>A0ABP7ZGH9</accession>
<protein>
    <submittedName>
        <fullName evidence="7">LLM class flavin-dependent oxidoreductase</fullName>
    </submittedName>
</protein>
<dbReference type="PANTHER" id="PTHR30011">
    <property type="entry name" value="ALKANESULFONATE MONOOXYGENASE-RELATED"/>
    <property type="match status" value="1"/>
</dbReference>
<comment type="similarity">
    <text evidence="5">Belongs to the NtaA/SnaA/DszA monooxygenase family.</text>
</comment>
<evidence type="ECO:0000313" key="8">
    <source>
        <dbReference type="Proteomes" id="UP001415169"/>
    </source>
</evidence>